<dbReference type="EMBL" id="JBCNVT010000001">
    <property type="protein sequence ID" value="MEO5285072.1"/>
    <property type="molecule type" value="Genomic_DNA"/>
</dbReference>
<dbReference type="PROSITE" id="PS00912">
    <property type="entry name" value="DHODEHASE_2"/>
    <property type="match status" value="1"/>
</dbReference>
<keyword evidence="4 9" id="KW-0963">Cytoplasm</keyword>
<keyword evidence="12" id="KW-1185">Reference proteome</keyword>
<feature type="binding site" evidence="9">
    <location>
        <position position="21"/>
    </location>
    <ligand>
        <name>FMN</name>
        <dbReference type="ChEBI" id="CHEBI:58210"/>
    </ligand>
</feature>
<keyword evidence="8 9" id="KW-0560">Oxidoreductase</keyword>
<comment type="caution">
    <text evidence="9">Lacks conserved residue(s) required for the propagation of feature annotation.</text>
</comment>
<evidence type="ECO:0000256" key="7">
    <source>
        <dbReference type="ARBA" id="ARBA00022975"/>
    </source>
</evidence>
<feature type="binding site" evidence="9">
    <location>
        <position position="193"/>
    </location>
    <ligand>
        <name>FMN</name>
        <dbReference type="ChEBI" id="CHEBI:58210"/>
    </ligand>
</feature>
<dbReference type="SUPFAM" id="SSF51395">
    <property type="entry name" value="FMN-linked oxidoreductases"/>
    <property type="match status" value="1"/>
</dbReference>
<dbReference type="InterPro" id="IPR012135">
    <property type="entry name" value="Dihydroorotate_DH_1_2"/>
</dbReference>
<evidence type="ECO:0000256" key="2">
    <source>
        <dbReference type="ARBA" id="ARBA00004725"/>
    </source>
</evidence>
<dbReference type="HAMAP" id="MF_00224">
    <property type="entry name" value="DHO_dh_type1"/>
    <property type="match status" value="1"/>
</dbReference>
<dbReference type="EC" id="1.3.-.-" evidence="9"/>
<keyword evidence="7 9" id="KW-0665">Pyrimidine biosynthesis</keyword>
<feature type="binding site" evidence="9">
    <location>
        <position position="45"/>
    </location>
    <ligand>
        <name>substrate</name>
    </ligand>
</feature>
<dbReference type="NCBIfam" id="NF005574">
    <property type="entry name" value="PRK07259.1"/>
    <property type="match status" value="1"/>
</dbReference>
<feature type="active site" description="Nucleophile" evidence="9">
    <location>
        <position position="132"/>
    </location>
</feature>
<comment type="cofactor">
    <cofactor evidence="9">
        <name>FMN</name>
        <dbReference type="ChEBI" id="CHEBI:58210"/>
    </cofactor>
    <text evidence="9">Binds 1 FMN per subunit.</text>
</comment>
<comment type="subcellular location">
    <subcellularLocation>
        <location evidence="1 9">Cytoplasm</location>
    </subcellularLocation>
</comment>
<feature type="binding site" evidence="9">
    <location>
        <begin position="45"/>
        <end position="46"/>
    </location>
    <ligand>
        <name>FMN</name>
        <dbReference type="ChEBI" id="CHEBI:58210"/>
    </ligand>
</feature>
<dbReference type="InterPro" id="IPR001295">
    <property type="entry name" value="Dihydroorotate_DH_CS"/>
</dbReference>
<feature type="binding site" evidence="9">
    <location>
        <position position="129"/>
    </location>
    <ligand>
        <name>substrate</name>
    </ligand>
</feature>
<comment type="similarity">
    <text evidence="3 9">Belongs to the dihydroorotate dehydrogenase family. Type 1 subfamily.</text>
</comment>
<dbReference type="RefSeq" id="WP_347985176.1">
    <property type="nucleotide sequence ID" value="NZ_JBCNVS010000001.1"/>
</dbReference>
<dbReference type="InterPro" id="IPR024920">
    <property type="entry name" value="Dihydroorotate_DH_1"/>
</dbReference>
<reference evidence="11 12" key="1">
    <citation type="submission" date="2024-04" db="EMBL/GenBank/DDBJ databases">
        <title>Limosilactobacillus allomucosae sp. nov., a novel species isolated from wild boar faecal samples as potential probiotics for domestic pigs.</title>
        <authorList>
            <person name="Chen B."/>
        </authorList>
    </citation>
    <scope>NUCLEOTIDE SEQUENCE [LARGE SCALE GENOMIC DNA]</scope>
    <source>
        <strain evidence="11 12">WILCCON 0055</strain>
    </source>
</reference>
<dbReference type="Gene3D" id="3.20.20.70">
    <property type="entry name" value="Aldolase class I"/>
    <property type="match status" value="1"/>
</dbReference>
<dbReference type="PANTHER" id="PTHR48109">
    <property type="entry name" value="DIHYDROOROTATE DEHYDROGENASE (QUINONE), MITOCHONDRIAL-RELATED"/>
    <property type="match status" value="1"/>
</dbReference>
<comment type="pathway">
    <text evidence="2 9">Pyrimidine metabolism; UMP biosynthesis via de novo pathway.</text>
</comment>
<name>A0ABV0I1M3_9LACO</name>
<dbReference type="InterPro" id="IPR005720">
    <property type="entry name" value="Dihydroorotate_DH_cat"/>
</dbReference>
<sequence length="304" mass="32359">MSRLSVSLPGLHLKNPVIPASGTCWYGQEIARNYDLNKLGSLVIKSTTSQPRKGNPAPRACETSAGWLNAYGLNNAGVDNVVQEKLPWLAQNYPELPVIASAAGFSEEEYEAVAAKLGTSPYVSAMELNVSCPNVKHGGLAMGTDPELLERLTRRCVAVSNVPVYVKLTPNITDIVPLAKAAINGGAAGLTMINTLTGMAIDLKTRKPKLANVTGGLSGAALKPIALHMIHQVRQFSNIPIIGVGGIETPEDVLEFMMAGANAVEVGAASFHDPLACPKIIDQLPTVMDYYGIEKLTDLNEVRF</sequence>
<feature type="domain" description="Dihydroorotate dehydrogenase catalytic" evidence="10">
    <location>
        <begin position="4"/>
        <end position="288"/>
    </location>
</feature>
<dbReference type="InterPro" id="IPR033888">
    <property type="entry name" value="DHOD_1B"/>
</dbReference>
<comment type="function">
    <text evidence="9">Catalyzes the conversion of dihydroorotate to orotate.</text>
</comment>
<feature type="binding site" evidence="9">
    <location>
        <begin position="245"/>
        <end position="246"/>
    </location>
    <ligand>
        <name>FMN</name>
        <dbReference type="ChEBI" id="CHEBI:58210"/>
    </ligand>
</feature>
<accession>A0ABV0I1M3</accession>
<dbReference type="PIRSF" id="PIRSF000164">
    <property type="entry name" value="DHO_oxidase"/>
    <property type="match status" value="1"/>
</dbReference>
<protein>
    <recommendedName>
        <fullName evidence="9">Dihydroorotate dehydrogenase</fullName>
        <shortName evidence="9">DHOD</shortName>
        <shortName evidence="9">DHODase</shortName>
        <shortName evidence="9">DHOdehase</shortName>
        <ecNumber evidence="9">1.3.-.-</ecNumber>
    </recommendedName>
</protein>
<evidence type="ECO:0000259" key="10">
    <source>
        <dbReference type="Pfam" id="PF01180"/>
    </source>
</evidence>
<feature type="binding site" evidence="9">
    <location>
        <begin position="194"/>
        <end position="195"/>
    </location>
    <ligand>
        <name>substrate</name>
    </ligand>
</feature>
<evidence type="ECO:0000256" key="8">
    <source>
        <dbReference type="ARBA" id="ARBA00023002"/>
    </source>
</evidence>
<dbReference type="Pfam" id="PF01180">
    <property type="entry name" value="DHO_dh"/>
    <property type="match status" value="1"/>
</dbReference>
<gene>
    <name evidence="9" type="primary">pyrD</name>
    <name evidence="11" type="ORF">AAVZ08_00210</name>
</gene>
<dbReference type="NCBIfam" id="TIGR01037">
    <property type="entry name" value="pyrD_sub1_fam"/>
    <property type="match status" value="1"/>
</dbReference>
<evidence type="ECO:0000256" key="1">
    <source>
        <dbReference type="ARBA" id="ARBA00004496"/>
    </source>
</evidence>
<organism evidence="11 12">
    <name type="scientific">Limosilactobacillus allomucosae</name>
    <dbReference type="NCBI Taxonomy" id="3142938"/>
    <lineage>
        <taxon>Bacteria</taxon>
        <taxon>Bacillati</taxon>
        <taxon>Bacillota</taxon>
        <taxon>Bacilli</taxon>
        <taxon>Lactobacillales</taxon>
        <taxon>Lactobacillaceae</taxon>
        <taxon>Limosilactobacillus</taxon>
    </lineage>
</organism>
<dbReference type="InterPro" id="IPR013785">
    <property type="entry name" value="Aldolase_TIM"/>
</dbReference>
<evidence type="ECO:0000256" key="9">
    <source>
        <dbReference type="HAMAP-Rule" id="MF_00224"/>
    </source>
</evidence>
<dbReference type="InterPro" id="IPR049622">
    <property type="entry name" value="Dihydroorotate_DH_I"/>
</dbReference>
<dbReference type="PROSITE" id="PS00911">
    <property type="entry name" value="DHODEHASE_1"/>
    <property type="match status" value="1"/>
</dbReference>
<feature type="binding site" evidence="9">
    <location>
        <position position="167"/>
    </location>
    <ligand>
        <name>FMN</name>
        <dbReference type="ChEBI" id="CHEBI:58210"/>
    </ligand>
</feature>
<proteinExistence type="inferred from homology"/>
<evidence type="ECO:0000256" key="4">
    <source>
        <dbReference type="ARBA" id="ARBA00022490"/>
    </source>
</evidence>
<dbReference type="PANTHER" id="PTHR48109:SF1">
    <property type="entry name" value="DIHYDROOROTATE DEHYDROGENASE (FUMARATE)"/>
    <property type="match status" value="1"/>
</dbReference>
<comment type="catalytic activity">
    <reaction evidence="9">
        <text>(S)-dihydroorotate + A = orotate + AH2</text>
        <dbReference type="Rhea" id="RHEA:18073"/>
        <dbReference type="ChEBI" id="CHEBI:13193"/>
        <dbReference type="ChEBI" id="CHEBI:17499"/>
        <dbReference type="ChEBI" id="CHEBI:30839"/>
        <dbReference type="ChEBI" id="CHEBI:30864"/>
    </reaction>
</comment>
<evidence type="ECO:0000256" key="6">
    <source>
        <dbReference type="ARBA" id="ARBA00022643"/>
    </source>
</evidence>
<evidence type="ECO:0000256" key="3">
    <source>
        <dbReference type="ARBA" id="ARBA00008008"/>
    </source>
</evidence>
<keyword evidence="5 9" id="KW-0285">Flavoprotein</keyword>
<evidence type="ECO:0000313" key="11">
    <source>
        <dbReference type="EMBL" id="MEO5285072.1"/>
    </source>
</evidence>
<feature type="binding site" evidence="9">
    <location>
        <position position="219"/>
    </location>
    <ligand>
        <name>FMN</name>
        <dbReference type="ChEBI" id="CHEBI:58210"/>
    </ligand>
</feature>
<dbReference type="Proteomes" id="UP001456307">
    <property type="component" value="Unassembled WGS sequence"/>
</dbReference>
<dbReference type="CDD" id="cd04740">
    <property type="entry name" value="DHOD_1B_like"/>
    <property type="match status" value="1"/>
</dbReference>
<keyword evidence="6 9" id="KW-0288">FMN</keyword>
<comment type="caution">
    <text evidence="11">The sequence shown here is derived from an EMBL/GenBank/DDBJ whole genome shotgun (WGS) entry which is preliminary data.</text>
</comment>
<dbReference type="InterPro" id="IPR050074">
    <property type="entry name" value="DHO_dehydrogenase"/>
</dbReference>
<evidence type="ECO:0000313" key="12">
    <source>
        <dbReference type="Proteomes" id="UP001456307"/>
    </source>
</evidence>
<evidence type="ECO:0000256" key="5">
    <source>
        <dbReference type="ARBA" id="ARBA00022630"/>
    </source>
</evidence>
<feature type="binding site" evidence="9">
    <location>
        <position position="129"/>
    </location>
    <ligand>
        <name>FMN</name>
        <dbReference type="ChEBI" id="CHEBI:58210"/>
    </ligand>
</feature>
<dbReference type="GO" id="GO:0004589">
    <property type="term" value="F:dihydroorotate dehydrogenase (NAD+) activity"/>
    <property type="evidence" value="ECO:0007669"/>
    <property type="project" value="UniProtKB-EC"/>
</dbReference>